<dbReference type="EMBL" id="JMQP01000002">
    <property type="protein sequence ID" value="KIS36467.1"/>
    <property type="molecule type" value="Genomic_DNA"/>
</dbReference>
<name>A0A158T023_HAEIF</name>
<organism evidence="1 2">
    <name type="scientific">Haemophilus influenzae</name>
    <dbReference type="NCBI Taxonomy" id="727"/>
    <lineage>
        <taxon>Bacteria</taxon>
        <taxon>Pseudomonadati</taxon>
        <taxon>Pseudomonadota</taxon>
        <taxon>Gammaproteobacteria</taxon>
        <taxon>Pasteurellales</taxon>
        <taxon>Pasteurellaceae</taxon>
        <taxon>Haemophilus</taxon>
    </lineage>
</organism>
<proteinExistence type="predicted"/>
<dbReference type="Proteomes" id="UP000050700">
    <property type="component" value="Unassembled WGS sequence"/>
</dbReference>
<sequence length="57" mass="7151">MWTTYYYLSGKQRKPSEINLKNMNYFIMNKTFLEQEILLPQFIIQNIERWFETHNFV</sequence>
<evidence type="ECO:0000313" key="1">
    <source>
        <dbReference type="EMBL" id="KIS36467.1"/>
    </source>
</evidence>
<comment type="caution">
    <text evidence="1">The sequence shown here is derived from an EMBL/GenBank/DDBJ whole genome shotgun (WGS) entry which is preliminary data.</text>
</comment>
<protein>
    <submittedName>
        <fullName evidence="1">Uncharacterized protein</fullName>
    </submittedName>
</protein>
<dbReference type="PATRIC" id="fig|727.582.peg.1933"/>
<reference evidence="1 2" key="1">
    <citation type="submission" date="2014-05" db="EMBL/GenBank/DDBJ databases">
        <title>Methylome analysis of the phasevarions of Haemophilus influenzae.</title>
        <authorList>
            <person name="Atack J.M."/>
            <person name="Fox K.L."/>
            <person name="Power P.M."/>
            <person name="Clark T."/>
            <person name="Jurcisek J."/>
            <person name="Korlach J."/>
            <person name="Bakaletz L.O."/>
            <person name="Jennings M.P."/>
        </authorList>
    </citation>
    <scope>NUCLEOTIDE SEQUENCE [LARGE SCALE GENOMIC DNA]</scope>
    <source>
        <strain evidence="1 2">1209</strain>
    </source>
</reference>
<evidence type="ECO:0000313" key="2">
    <source>
        <dbReference type="Proteomes" id="UP000050700"/>
    </source>
</evidence>
<gene>
    <name evidence="1" type="ORF">NTHI1209_02122</name>
</gene>
<accession>A0A158T023</accession>
<dbReference type="AlphaFoldDB" id="A0A158T023"/>